<dbReference type="InParanoid" id="E9I5X6"/>
<evidence type="ECO:0000313" key="2">
    <source>
        <dbReference type="Proteomes" id="UP000000305"/>
    </source>
</evidence>
<dbReference type="HOGENOM" id="CLU_1760650_0_0_1"/>
<sequence length="148" mass="16127">MRVPSPIMSAVSELQFPVLLWRKGYSFVASSPLELCTHPRSLVVETQKLAAAGEFTVADSAGRIYKVKEYEQVPPFGGLMRLPHLVLRSVYAAPVLGEVTQPSLAEFINTLSNVLGARFGKSFKKTLLQAQSYGEAMALVAKRESKAG</sequence>
<keyword evidence="2" id="KW-1185">Reference proteome</keyword>
<proteinExistence type="predicted"/>
<reference evidence="1 2" key="1">
    <citation type="journal article" date="2011" name="Science">
        <title>The ecoresponsive genome of Daphnia pulex.</title>
        <authorList>
            <person name="Colbourne J.K."/>
            <person name="Pfrender M.E."/>
            <person name="Gilbert D."/>
            <person name="Thomas W.K."/>
            <person name="Tucker A."/>
            <person name="Oakley T.H."/>
            <person name="Tokishita S."/>
            <person name="Aerts A."/>
            <person name="Arnold G.J."/>
            <person name="Basu M.K."/>
            <person name="Bauer D.J."/>
            <person name="Caceres C.E."/>
            <person name="Carmel L."/>
            <person name="Casola C."/>
            <person name="Choi J.H."/>
            <person name="Detter J.C."/>
            <person name="Dong Q."/>
            <person name="Dusheyko S."/>
            <person name="Eads B.D."/>
            <person name="Frohlich T."/>
            <person name="Geiler-Samerotte K.A."/>
            <person name="Gerlach D."/>
            <person name="Hatcher P."/>
            <person name="Jogdeo S."/>
            <person name="Krijgsveld J."/>
            <person name="Kriventseva E.V."/>
            <person name="Kultz D."/>
            <person name="Laforsch C."/>
            <person name="Lindquist E."/>
            <person name="Lopez J."/>
            <person name="Manak J.R."/>
            <person name="Muller J."/>
            <person name="Pangilinan J."/>
            <person name="Patwardhan R.P."/>
            <person name="Pitluck S."/>
            <person name="Pritham E.J."/>
            <person name="Rechtsteiner A."/>
            <person name="Rho M."/>
            <person name="Rogozin I.B."/>
            <person name="Sakarya O."/>
            <person name="Salamov A."/>
            <person name="Schaack S."/>
            <person name="Shapiro H."/>
            <person name="Shiga Y."/>
            <person name="Skalitzky C."/>
            <person name="Smith Z."/>
            <person name="Souvorov A."/>
            <person name="Sung W."/>
            <person name="Tang Z."/>
            <person name="Tsuchiya D."/>
            <person name="Tu H."/>
            <person name="Vos H."/>
            <person name="Wang M."/>
            <person name="Wolf Y.I."/>
            <person name="Yamagata H."/>
            <person name="Yamada T."/>
            <person name="Ye Y."/>
            <person name="Shaw J.R."/>
            <person name="Andrews J."/>
            <person name="Crease T.J."/>
            <person name="Tang H."/>
            <person name="Lucas S.M."/>
            <person name="Robertson H.M."/>
            <person name="Bork P."/>
            <person name="Koonin E.V."/>
            <person name="Zdobnov E.M."/>
            <person name="Grigoriev I.V."/>
            <person name="Lynch M."/>
            <person name="Boore J.L."/>
        </authorList>
    </citation>
    <scope>NUCLEOTIDE SEQUENCE [LARGE SCALE GENOMIC DNA]</scope>
</reference>
<dbReference type="EMBL" id="GL735963">
    <property type="protein sequence ID" value="EFX60604.1"/>
    <property type="molecule type" value="Genomic_DNA"/>
</dbReference>
<dbReference type="Proteomes" id="UP000000305">
    <property type="component" value="Unassembled WGS sequence"/>
</dbReference>
<gene>
    <name evidence="1" type="ORF">DAPPUDRAFT_276547</name>
</gene>
<dbReference type="AlphaFoldDB" id="E9I5X6"/>
<dbReference type="KEGG" id="dpx:DAPPUDRAFT_276547"/>
<organism evidence="1 2">
    <name type="scientific">Daphnia pulex</name>
    <name type="common">Water flea</name>
    <dbReference type="NCBI Taxonomy" id="6669"/>
    <lineage>
        <taxon>Eukaryota</taxon>
        <taxon>Metazoa</taxon>
        <taxon>Ecdysozoa</taxon>
        <taxon>Arthropoda</taxon>
        <taxon>Crustacea</taxon>
        <taxon>Branchiopoda</taxon>
        <taxon>Diplostraca</taxon>
        <taxon>Cladocera</taxon>
        <taxon>Anomopoda</taxon>
        <taxon>Daphniidae</taxon>
        <taxon>Daphnia</taxon>
    </lineage>
</organism>
<evidence type="ECO:0000313" key="1">
    <source>
        <dbReference type="EMBL" id="EFX60604.1"/>
    </source>
</evidence>
<name>E9I5X6_DAPPU</name>
<accession>E9I5X6</accession>
<protein>
    <submittedName>
        <fullName evidence="1">Uncharacterized protein</fullName>
    </submittedName>
</protein>